<feature type="domain" description="Acylphosphatase-like" evidence="8">
    <location>
        <begin position="4"/>
        <end position="95"/>
    </location>
</feature>
<evidence type="ECO:0000256" key="7">
    <source>
        <dbReference type="RuleBase" id="RU004168"/>
    </source>
</evidence>
<dbReference type="PANTHER" id="PTHR10029:SF3">
    <property type="entry name" value="ACYLPHOSPHATASE-RELATED"/>
    <property type="match status" value="1"/>
</dbReference>
<dbReference type="EC" id="3.6.1.7" evidence="2 5"/>
<feature type="active site" evidence="5">
    <location>
        <position position="19"/>
    </location>
</feature>
<dbReference type="AlphaFoldDB" id="A0A261Y5G6"/>
<dbReference type="Proteomes" id="UP000242875">
    <property type="component" value="Unassembled WGS sequence"/>
</dbReference>
<dbReference type="GO" id="GO:0003998">
    <property type="term" value="F:acylphosphatase activity"/>
    <property type="evidence" value="ECO:0007669"/>
    <property type="project" value="UniProtKB-EC"/>
</dbReference>
<dbReference type="SUPFAM" id="SSF54975">
    <property type="entry name" value="Acylphosphatase/BLUF domain-like"/>
    <property type="match status" value="1"/>
</dbReference>
<dbReference type="InterPro" id="IPR001792">
    <property type="entry name" value="Acylphosphatase-like_dom"/>
</dbReference>
<evidence type="ECO:0000313" key="10">
    <source>
        <dbReference type="Proteomes" id="UP000242875"/>
    </source>
</evidence>
<dbReference type="OrthoDB" id="7961613at2759"/>
<evidence type="ECO:0000313" key="9">
    <source>
        <dbReference type="EMBL" id="OZJ05847.1"/>
    </source>
</evidence>
<comment type="catalytic activity">
    <reaction evidence="4 5 6">
        <text>an acyl phosphate + H2O = a carboxylate + phosphate + H(+)</text>
        <dbReference type="Rhea" id="RHEA:14965"/>
        <dbReference type="ChEBI" id="CHEBI:15377"/>
        <dbReference type="ChEBI" id="CHEBI:15378"/>
        <dbReference type="ChEBI" id="CHEBI:29067"/>
        <dbReference type="ChEBI" id="CHEBI:43474"/>
        <dbReference type="ChEBI" id="CHEBI:59918"/>
        <dbReference type="EC" id="3.6.1.7"/>
    </reaction>
</comment>
<evidence type="ECO:0000256" key="1">
    <source>
        <dbReference type="ARBA" id="ARBA00005614"/>
    </source>
</evidence>
<keyword evidence="3 5" id="KW-0378">Hydrolase</keyword>
<gene>
    <name evidence="9" type="ORF">BZG36_00886</name>
</gene>
<evidence type="ECO:0000256" key="3">
    <source>
        <dbReference type="ARBA" id="ARBA00022801"/>
    </source>
</evidence>
<feature type="active site" evidence="5">
    <location>
        <position position="37"/>
    </location>
</feature>
<comment type="caution">
    <text evidence="9">The sequence shown here is derived from an EMBL/GenBank/DDBJ whole genome shotgun (WGS) entry which is preliminary data.</text>
</comment>
<protein>
    <recommendedName>
        <fullName evidence="2 5">Acylphosphatase</fullName>
        <ecNumber evidence="2 5">3.6.1.7</ecNumber>
    </recommendedName>
</protein>
<dbReference type="PROSITE" id="PS00151">
    <property type="entry name" value="ACYLPHOSPHATASE_2"/>
    <property type="match status" value="1"/>
</dbReference>
<evidence type="ECO:0000256" key="4">
    <source>
        <dbReference type="ARBA" id="ARBA00047645"/>
    </source>
</evidence>
<reference evidence="9 10" key="1">
    <citation type="journal article" date="2017" name="Mycologia">
        <title>Bifiguratus adelaidae, gen. et sp. nov., a new member of Mucoromycotina in endophytic and soil-dwelling habitats.</title>
        <authorList>
            <person name="Torres-Cruz T.J."/>
            <person name="Billingsley Tobias T.L."/>
            <person name="Almatruk M."/>
            <person name="Hesse C."/>
            <person name="Kuske C.R."/>
            <person name="Desiro A."/>
            <person name="Benucci G.M."/>
            <person name="Bonito G."/>
            <person name="Stajich J.E."/>
            <person name="Dunlap C."/>
            <person name="Arnold A.E."/>
            <person name="Porras-Alfaro A."/>
        </authorList>
    </citation>
    <scope>NUCLEOTIDE SEQUENCE [LARGE SCALE GENOMIC DNA]</scope>
    <source>
        <strain evidence="9 10">AZ0501</strain>
    </source>
</reference>
<sequence>MLKSLTFEVFGDVQGVNFRHYAREKAKQLKLVGYCRNTESGSVAGKVQGSPSAVEEYKKFLRYEGSPVSTVHDAKFKEEDLPNGQLEYKSFRVTH</sequence>
<dbReference type="Gene3D" id="3.30.70.100">
    <property type="match status" value="1"/>
</dbReference>
<evidence type="ECO:0000259" key="8">
    <source>
        <dbReference type="PROSITE" id="PS51160"/>
    </source>
</evidence>
<evidence type="ECO:0000256" key="6">
    <source>
        <dbReference type="RuleBase" id="RU000553"/>
    </source>
</evidence>
<dbReference type="PANTHER" id="PTHR10029">
    <property type="entry name" value="ACYLPHOSPHATASE"/>
    <property type="match status" value="1"/>
</dbReference>
<evidence type="ECO:0000256" key="5">
    <source>
        <dbReference type="PROSITE-ProRule" id="PRU00520"/>
    </source>
</evidence>
<dbReference type="InterPro" id="IPR020456">
    <property type="entry name" value="Acylphosphatase"/>
</dbReference>
<proteinExistence type="inferred from homology"/>
<organism evidence="9 10">
    <name type="scientific">Bifiguratus adelaidae</name>
    <dbReference type="NCBI Taxonomy" id="1938954"/>
    <lineage>
        <taxon>Eukaryota</taxon>
        <taxon>Fungi</taxon>
        <taxon>Fungi incertae sedis</taxon>
        <taxon>Mucoromycota</taxon>
        <taxon>Mucoromycotina</taxon>
        <taxon>Endogonomycetes</taxon>
        <taxon>Endogonales</taxon>
        <taxon>Endogonales incertae sedis</taxon>
        <taxon>Bifiguratus</taxon>
    </lineage>
</organism>
<keyword evidence="10" id="KW-1185">Reference proteome</keyword>
<dbReference type="PROSITE" id="PS00150">
    <property type="entry name" value="ACYLPHOSPHATASE_1"/>
    <property type="match status" value="1"/>
</dbReference>
<accession>A0A261Y5G6</accession>
<dbReference type="EMBL" id="MVBO01000009">
    <property type="protein sequence ID" value="OZJ05847.1"/>
    <property type="molecule type" value="Genomic_DNA"/>
</dbReference>
<dbReference type="Pfam" id="PF00708">
    <property type="entry name" value="Acylphosphatase"/>
    <property type="match status" value="1"/>
</dbReference>
<comment type="similarity">
    <text evidence="1 7">Belongs to the acylphosphatase family.</text>
</comment>
<dbReference type="InterPro" id="IPR017968">
    <property type="entry name" value="Acylphosphatase_CS"/>
</dbReference>
<dbReference type="PROSITE" id="PS51160">
    <property type="entry name" value="ACYLPHOSPHATASE_3"/>
    <property type="match status" value="1"/>
</dbReference>
<dbReference type="InterPro" id="IPR036046">
    <property type="entry name" value="Acylphosphatase-like_dom_sf"/>
</dbReference>
<dbReference type="PRINTS" id="PR00112">
    <property type="entry name" value="ACYLPHPHTASE"/>
</dbReference>
<evidence type="ECO:0000256" key="2">
    <source>
        <dbReference type="ARBA" id="ARBA00012150"/>
    </source>
</evidence>
<name>A0A261Y5G6_9FUNG</name>